<reference evidence="3" key="1">
    <citation type="journal article" date="2019" name="Int. J. Syst. Evol. Microbiol.">
        <title>The Global Catalogue of Microorganisms (GCM) 10K type strain sequencing project: providing services to taxonomists for standard genome sequencing and annotation.</title>
        <authorList>
            <consortium name="The Broad Institute Genomics Platform"/>
            <consortium name="The Broad Institute Genome Sequencing Center for Infectious Disease"/>
            <person name="Wu L."/>
            <person name="Ma J."/>
        </authorList>
    </citation>
    <scope>NUCLEOTIDE SEQUENCE [LARGE SCALE GENOMIC DNA]</scope>
    <source>
        <strain evidence="3">JCM 17938</strain>
    </source>
</reference>
<protein>
    <recommendedName>
        <fullName evidence="4">DUF2795 domain-containing protein</fullName>
    </recommendedName>
</protein>
<dbReference type="Pfam" id="PF11387">
    <property type="entry name" value="DUF2795"/>
    <property type="match status" value="1"/>
</dbReference>
<feature type="compositionally biased region" description="Basic and acidic residues" evidence="1">
    <location>
        <begin position="1"/>
        <end position="22"/>
    </location>
</feature>
<evidence type="ECO:0000313" key="3">
    <source>
        <dbReference type="Proteomes" id="UP001500212"/>
    </source>
</evidence>
<evidence type="ECO:0000313" key="2">
    <source>
        <dbReference type="EMBL" id="GAA4618758.1"/>
    </source>
</evidence>
<accession>A0ABP8U1G6</accession>
<dbReference type="EMBL" id="BAABHJ010000040">
    <property type="protein sequence ID" value="GAA4618758.1"/>
    <property type="molecule type" value="Genomic_DNA"/>
</dbReference>
<keyword evidence="3" id="KW-1185">Reference proteome</keyword>
<feature type="compositionally biased region" description="Basic and acidic residues" evidence="1">
    <location>
        <begin position="30"/>
        <end position="59"/>
    </location>
</feature>
<evidence type="ECO:0000256" key="1">
    <source>
        <dbReference type="SAM" id="MobiDB-lite"/>
    </source>
</evidence>
<organism evidence="2 3">
    <name type="scientific">Actinoallomurus liliacearum</name>
    <dbReference type="NCBI Taxonomy" id="1080073"/>
    <lineage>
        <taxon>Bacteria</taxon>
        <taxon>Bacillati</taxon>
        <taxon>Actinomycetota</taxon>
        <taxon>Actinomycetes</taxon>
        <taxon>Streptosporangiales</taxon>
        <taxon>Thermomonosporaceae</taxon>
        <taxon>Actinoallomurus</taxon>
    </lineage>
</organism>
<gene>
    <name evidence="2" type="ORF">GCM10023195_84540</name>
</gene>
<evidence type="ECO:0008006" key="4">
    <source>
        <dbReference type="Google" id="ProtNLM"/>
    </source>
</evidence>
<dbReference type="InterPro" id="IPR021527">
    <property type="entry name" value="DUF2795"/>
</dbReference>
<feature type="region of interest" description="Disordered" evidence="1">
    <location>
        <begin position="1"/>
        <end position="72"/>
    </location>
</feature>
<dbReference type="RefSeq" id="WP_345366952.1">
    <property type="nucleotide sequence ID" value="NZ_BAABHJ010000040.1"/>
</dbReference>
<dbReference type="Proteomes" id="UP001500212">
    <property type="component" value="Unassembled WGS sequence"/>
</dbReference>
<sequence length="135" mass="15116">MGDKSAKHGPHIDDQLRHETEGLQRAARPTRVEEWKEPEPVEDDRDRDPTSANLADREGTPPGMSPDDVERRSNIARYLAGFHEPMRPAALADRAARNGAPDDVVRDLRNLPDQEYTRVAEVSDALGLGNETRRV</sequence>
<proteinExistence type="predicted"/>
<name>A0ABP8U1G6_9ACTN</name>
<comment type="caution">
    <text evidence="2">The sequence shown here is derived from an EMBL/GenBank/DDBJ whole genome shotgun (WGS) entry which is preliminary data.</text>
</comment>